<dbReference type="AlphaFoldDB" id="A0A7K6N708"/>
<comment type="caution">
    <text evidence="3">The sequence shown here is derived from an EMBL/GenBank/DDBJ whole genome shotgun (WGS) entry which is preliminary data.</text>
</comment>
<dbReference type="PANTHER" id="PTHR10424:SF73">
    <property type="entry name" value="ENDOGENOUS RETROVIRUS GROUP FC1 ENV POLYPROTEIN-RELATED"/>
    <property type="match status" value="1"/>
</dbReference>
<evidence type="ECO:0000313" key="3">
    <source>
        <dbReference type="EMBL" id="NWW44618.1"/>
    </source>
</evidence>
<dbReference type="PANTHER" id="PTHR10424">
    <property type="entry name" value="VIRAL ENVELOPE PROTEIN"/>
    <property type="match status" value="1"/>
</dbReference>
<keyword evidence="2" id="KW-0472">Membrane</keyword>
<feature type="non-terminal residue" evidence="3">
    <location>
        <position position="1"/>
    </location>
</feature>
<feature type="transmembrane region" description="Helical" evidence="2">
    <location>
        <begin position="71"/>
        <end position="93"/>
    </location>
</feature>
<keyword evidence="2" id="KW-0812">Transmembrane</keyword>
<dbReference type="Proteomes" id="UP000565207">
    <property type="component" value="Unassembled WGS sequence"/>
</dbReference>
<dbReference type="SUPFAM" id="SSF58069">
    <property type="entry name" value="Virus ectodomain"/>
    <property type="match status" value="1"/>
</dbReference>
<feature type="non-terminal residue" evidence="3">
    <location>
        <position position="124"/>
    </location>
</feature>
<dbReference type="InterPro" id="IPR018154">
    <property type="entry name" value="TLV/ENV_coat_polyprotein"/>
</dbReference>
<gene>
    <name evidence="3" type="primary">Ervv2_0</name>
    <name evidence="3" type="ORF">PEDTOR_R14410</name>
</gene>
<dbReference type="Gene3D" id="1.10.287.210">
    <property type="match status" value="1"/>
</dbReference>
<accession>A0A7K6N708</accession>
<evidence type="ECO:0000256" key="1">
    <source>
        <dbReference type="ARBA" id="ARBA00023157"/>
    </source>
</evidence>
<keyword evidence="4" id="KW-1185">Reference proteome</keyword>
<organism evidence="3 4">
    <name type="scientific">Pedionomus torquatus</name>
    <name type="common">Plains-wanderer</name>
    <dbReference type="NCBI Taxonomy" id="227192"/>
    <lineage>
        <taxon>Eukaryota</taxon>
        <taxon>Metazoa</taxon>
        <taxon>Chordata</taxon>
        <taxon>Craniata</taxon>
        <taxon>Vertebrata</taxon>
        <taxon>Euteleostomi</taxon>
        <taxon>Archelosauria</taxon>
        <taxon>Archosauria</taxon>
        <taxon>Dinosauria</taxon>
        <taxon>Saurischia</taxon>
        <taxon>Theropoda</taxon>
        <taxon>Coelurosauria</taxon>
        <taxon>Aves</taxon>
        <taxon>Neognathae</taxon>
        <taxon>Neoaves</taxon>
        <taxon>Charadriiformes</taxon>
        <taxon>Pedionomidae</taxon>
        <taxon>Pedionomus</taxon>
    </lineage>
</organism>
<keyword evidence="1" id="KW-1015">Disulfide bond</keyword>
<dbReference type="EMBL" id="VZRU01003871">
    <property type="protein sequence ID" value="NWW44618.1"/>
    <property type="molecule type" value="Genomic_DNA"/>
</dbReference>
<name>A0A7K6N708_PEDTO</name>
<evidence type="ECO:0000256" key="2">
    <source>
        <dbReference type="SAM" id="Phobius"/>
    </source>
</evidence>
<keyword evidence="2" id="KW-1133">Transmembrane helix</keyword>
<reference evidence="3 4" key="1">
    <citation type="submission" date="2019-09" db="EMBL/GenBank/DDBJ databases">
        <title>Bird 10,000 Genomes (B10K) Project - Family phase.</title>
        <authorList>
            <person name="Zhang G."/>
        </authorList>
    </citation>
    <scope>NUCLEOTIDE SEQUENCE [LARGE SCALE GENOMIC DNA]</scope>
    <source>
        <strain evidence="3">B10K-DU-029-80</strain>
        <tissue evidence="3">Muscle</tissue>
    </source>
</reference>
<proteinExistence type="predicted"/>
<protein>
    <submittedName>
        <fullName evidence="3">ERVV2 protein</fullName>
    </submittedName>
</protein>
<sequence>LAKEGGLCAVINQSCCTYINQEKWIEMDVQKIWRKPQILHQVAQDDTSLGFLELWEKLTSWLSNVTWFKQLFSACILLTVLRLLICIMFRCLACMYRASSNTYEDWKRHRLRQNIESGEYFKTV</sequence>
<evidence type="ECO:0000313" key="4">
    <source>
        <dbReference type="Proteomes" id="UP000565207"/>
    </source>
</evidence>